<evidence type="ECO:0000256" key="2">
    <source>
        <dbReference type="ARBA" id="ARBA00011003"/>
    </source>
</evidence>
<name>A0A6A6TVY9_9PEZI</name>
<evidence type="ECO:0000256" key="3">
    <source>
        <dbReference type="ARBA" id="ARBA00018706"/>
    </source>
</evidence>
<dbReference type="OrthoDB" id="4054781at2759"/>
<gene>
    <name evidence="11" type="ORF">BT63DRAFT_105221</name>
</gene>
<evidence type="ECO:0000259" key="10">
    <source>
        <dbReference type="Pfam" id="PF16575"/>
    </source>
</evidence>
<evidence type="ECO:0000256" key="1">
    <source>
        <dbReference type="ARBA" id="ARBA00003798"/>
    </source>
</evidence>
<dbReference type="GO" id="GO:0005524">
    <property type="term" value="F:ATP binding"/>
    <property type="evidence" value="ECO:0007669"/>
    <property type="project" value="UniProtKB-KW"/>
</dbReference>
<dbReference type="Gene3D" id="3.40.50.300">
    <property type="entry name" value="P-loop containing nucleotide triphosphate hydrolases"/>
    <property type="match status" value="1"/>
</dbReference>
<evidence type="ECO:0000256" key="4">
    <source>
        <dbReference type="ARBA" id="ARBA00019824"/>
    </source>
</evidence>
<comment type="function">
    <text evidence="1">Polynucleotide 5'-kinase involved in rRNA processing.</text>
</comment>
<reference evidence="11" key="1">
    <citation type="journal article" date="2020" name="Stud. Mycol.">
        <title>101 Dothideomycetes genomes: a test case for predicting lifestyles and emergence of pathogens.</title>
        <authorList>
            <person name="Haridas S."/>
            <person name="Albert R."/>
            <person name="Binder M."/>
            <person name="Bloem J."/>
            <person name="Labutti K."/>
            <person name="Salamov A."/>
            <person name="Andreopoulos B."/>
            <person name="Baker S."/>
            <person name="Barry K."/>
            <person name="Bills G."/>
            <person name="Bluhm B."/>
            <person name="Cannon C."/>
            <person name="Castanera R."/>
            <person name="Culley D."/>
            <person name="Daum C."/>
            <person name="Ezra D."/>
            <person name="Gonzalez J."/>
            <person name="Henrissat B."/>
            <person name="Kuo A."/>
            <person name="Liang C."/>
            <person name="Lipzen A."/>
            <person name="Lutzoni F."/>
            <person name="Magnuson J."/>
            <person name="Mondo S."/>
            <person name="Nolan M."/>
            <person name="Ohm R."/>
            <person name="Pangilinan J."/>
            <person name="Park H.-J."/>
            <person name="Ramirez L."/>
            <person name="Alfaro M."/>
            <person name="Sun H."/>
            <person name="Tritt A."/>
            <person name="Yoshinaga Y."/>
            <person name="Zwiers L.-H."/>
            <person name="Turgeon B."/>
            <person name="Goodwin S."/>
            <person name="Spatafora J."/>
            <person name="Crous P."/>
            <person name="Grigoriev I."/>
        </authorList>
    </citation>
    <scope>NUCLEOTIDE SEQUENCE</scope>
    <source>
        <strain evidence="11">CBS 115976</strain>
    </source>
</reference>
<dbReference type="InterPro" id="IPR032319">
    <property type="entry name" value="CLP1_P"/>
</dbReference>
<dbReference type="GO" id="GO:0000448">
    <property type="term" value="P:cleavage in ITS2 between 5.8S rRNA and LSU-rRNA of tricistronic rRNA transcript (SSU-rRNA, 5.8S rRNA, LSU-rRNA)"/>
    <property type="evidence" value="ECO:0007669"/>
    <property type="project" value="TreeGrafter"/>
</dbReference>
<keyword evidence="6" id="KW-0547">Nucleotide-binding</keyword>
<proteinExistence type="inferred from homology"/>
<feature type="domain" description="Clp1 P-loop" evidence="10">
    <location>
        <begin position="196"/>
        <end position="379"/>
    </location>
</feature>
<dbReference type="InterPro" id="IPR045116">
    <property type="entry name" value="Clp1/Grc3"/>
</dbReference>
<keyword evidence="5" id="KW-0808">Transferase</keyword>
<dbReference type="Proteomes" id="UP000799302">
    <property type="component" value="Unassembled WGS sequence"/>
</dbReference>
<evidence type="ECO:0000256" key="8">
    <source>
        <dbReference type="ARBA" id="ARBA00022840"/>
    </source>
</evidence>
<keyword evidence="7" id="KW-0418">Kinase</keyword>
<evidence type="ECO:0000256" key="9">
    <source>
        <dbReference type="SAM" id="MobiDB-lite"/>
    </source>
</evidence>
<dbReference type="GO" id="GO:0051731">
    <property type="term" value="F:polynucleotide 5'-hydroxyl-kinase activity"/>
    <property type="evidence" value="ECO:0007669"/>
    <property type="project" value="InterPro"/>
</dbReference>
<dbReference type="AlphaFoldDB" id="A0A6A6TVY9"/>
<keyword evidence="12" id="KW-1185">Reference proteome</keyword>
<feature type="region of interest" description="Disordered" evidence="9">
    <location>
        <begin position="1"/>
        <end position="20"/>
    </location>
</feature>
<dbReference type="GO" id="GO:0005634">
    <property type="term" value="C:nucleus"/>
    <property type="evidence" value="ECO:0007669"/>
    <property type="project" value="TreeGrafter"/>
</dbReference>
<evidence type="ECO:0000256" key="5">
    <source>
        <dbReference type="ARBA" id="ARBA00022679"/>
    </source>
</evidence>
<evidence type="ECO:0000313" key="12">
    <source>
        <dbReference type="Proteomes" id="UP000799302"/>
    </source>
</evidence>
<dbReference type="PANTHER" id="PTHR12755">
    <property type="entry name" value="CLEAVAGE/POLYADENYLATION FACTOR IA SUBUNIT CLP1P"/>
    <property type="match status" value="1"/>
</dbReference>
<comment type="similarity">
    <text evidence="2">Belongs to the Clp1 family. NOL9/GRC3 subfamily.</text>
</comment>
<dbReference type="PANTHER" id="PTHR12755:SF3">
    <property type="entry name" value="POLYNUCLEOTIDE 5'-HYDROXYL-KINASE NOL9"/>
    <property type="match status" value="1"/>
</dbReference>
<dbReference type="Pfam" id="PF16575">
    <property type="entry name" value="CLP1_P"/>
    <property type="match status" value="1"/>
</dbReference>
<evidence type="ECO:0000256" key="7">
    <source>
        <dbReference type="ARBA" id="ARBA00022777"/>
    </source>
</evidence>
<evidence type="ECO:0000313" key="11">
    <source>
        <dbReference type="EMBL" id="KAF2664265.1"/>
    </source>
</evidence>
<dbReference type="EMBL" id="MU004243">
    <property type="protein sequence ID" value="KAF2664265.1"/>
    <property type="molecule type" value="Genomic_DNA"/>
</dbReference>
<accession>A0A6A6TVY9</accession>
<evidence type="ECO:0000256" key="6">
    <source>
        <dbReference type="ARBA" id="ARBA00022741"/>
    </source>
</evidence>
<organism evidence="11 12">
    <name type="scientific">Microthyrium microscopicum</name>
    <dbReference type="NCBI Taxonomy" id="703497"/>
    <lineage>
        <taxon>Eukaryota</taxon>
        <taxon>Fungi</taxon>
        <taxon>Dikarya</taxon>
        <taxon>Ascomycota</taxon>
        <taxon>Pezizomycotina</taxon>
        <taxon>Dothideomycetes</taxon>
        <taxon>Dothideomycetes incertae sedis</taxon>
        <taxon>Microthyriales</taxon>
        <taxon>Microthyriaceae</taxon>
        <taxon>Microthyrium</taxon>
    </lineage>
</organism>
<sequence>MSDNESDSEPSSPNTPFVDQVLSSWNGQKANTEPAIDGSERIKLSYDQTLTSVGHYELKVISGVVSMYGAYLTTKSITRRVLASSTESLPVIRCVSGDWAEIQLSSVNDTSVSPDLSAVSPLFQGVWKCKCEHCVVNISASYIKLRHSSEHHLAKVSSLGTSVDWQQYLHTNAQRSSSTNGAFSIVVTGQNPLEISTFSRLLTNSLLTLGKSKSQSQVLFLDLDPERSENGWPGHISLSKIQQPVLQPNWTHDAQANDTILRAHPIGVKSNGRSKARYLAGVQDLVRLANKIRIANRRDPIQLLIHCPASAQIFGNGLIKNILEIVTDAEVVNISKTQLSTIPPTHKVTQLPPLPENIALFSSRSVSQQRDMQLQSYFHTTCRPKSSPCPSPITSWRPYVVSYSEGRCDFAGFHFTPEIPHMYPGMLSNLLNGTLVSIVVADDNMSFAEHEILRGEKDDLPYFAPSNDPIIDATMCSSIGIALIRSIDVERKLLLILAPPDMSKIASERIVLVAGLFDVPSWAYREDYHFRKHVAQTGDAEARKHFADTSSGVPWLECSDIV</sequence>
<protein>
    <recommendedName>
        <fullName evidence="4">Polynucleotide 5'-hydroxyl-kinase GRC3</fullName>
    </recommendedName>
    <alternativeName>
        <fullName evidence="3">Polynucleotide 5'-hydroxyl-kinase grc3</fullName>
    </alternativeName>
</protein>
<dbReference type="InterPro" id="IPR027417">
    <property type="entry name" value="P-loop_NTPase"/>
</dbReference>
<keyword evidence="8" id="KW-0067">ATP-binding</keyword>